<evidence type="ECO:0000313" key="2">
    <source>
        <dbReference type="Proteomes" id="UP000177208"/>
    </source>
</evidence>
<sequence>MTVLYQKGAANCVPEASVRRGPQTLSGFIGRKGSCRRPAKFRFKDYGLTIGKDEKLAGLSFL</sequence>
<gene>
    <name evidence="1" type="ORF">A2774_01240</name>
</gene>
<dbReference type="Proteomes" id="UP000177208">
    <property type="component" value="Unassembled WGS sequence"/>
</dbReference>
<proteinExistence type="predicted"/>
<accession>A0A1F7GDU5</accession>
<dbReference type="AlphaFoldDB" id="A0A1F7GDU5"/>
<comment type="caution">
    <text evidence="1">The sequence shown here is derived from an EMBL/GenBank/DDBJ whole genome shotgun (WGS) entry which is preliminary data.</text>
</comment>
<name>A0A1F7GDU5_9BACT</name>
<organism evidence="1 2">
    <name type="scientific">Candidatus Roizmanbacteria bacterium RIFCSPHIGHO2_01_FULL_39_12c</name>
    <dbReference type="NCBI Taxonomy" id="1802031"/>
    <lineage>
        <taxon>Bacteria</taxon>
        <taxon>Candidatus Roizmaniibacteriota</taxon>
    </lineage>
</organism>
<protein>
    <submittedName>
        <fullName evidence="1">Uncharacterized protein</fullName>
    </submittedName>
</protein>
<dbReference type="EMBL" id="MFZG01000014">
    <property type="protein sequence ID" value="OGK17034.1"/>
    <property type="molecule type" value="Genomic_DNA"/>
</dbReference>
<reference evidence="1 2" key="1">
    <citation type="journal article" date="2016" name="Nat. Commun.">
        <title>Thousands of microbial genomes shed light on interconnected biogeochemical processes in an aquifer system.</title>
        <authorList>
            <person name="Anantharaman K."/>
            <person name="Brown C.T."/>
            <person name="Hug L.A."/>
            <person name="Sharon I."/>
            <person name="Castelle C.J."/>
            <person name="Probst A.J."/>
            <person name="Thomas B.C."/>
            <person name="Singh A."/>
            <person name="Wilkins M.J."/>
            <person name="Karaoz U."/>
            <person name="Brodie E.L."/>
            <person name="Williams K.H."/>
            <person name="Hubbard S.S."/>
            <person name="Banfield J.F."/>
        </authorList>
    </citation>
    <scope>NUCLEOTIDE SEQUENCE [LARGE SCALE GENOMIC DNA]</scope>
</reference>
<evidence type="ECO:0000313" key="1">
    <source>
        <dbReference type="EMBL" id="OGK17034.1"/>
    </source>
</evidence>